<proteinExistence type="predicted"/>
<sequence length="68" mass="7163">MSLASASEIPATKTTSKISPETWVWSFIALIAALWGTSIAMFGVPGLYIPAVALVPVVYLALILISRG</sequence>
<name>A0ABY1NW19_9RHOB</name>
<dbReference type="Proteomes" id="UP001157961">
    <property type="component" value="Unassembled WGS sequence"/>
</dbReference>
<comment type="caution">
    <text evidence="2">The sequence shown here is derived from an EMBL/GenBank/DDBJ whole genome shotgun (WGS) entry which is preliminary data.</text>
</comment>
<feature type="transmembrane region" description="Helical" evidence="1">
    <location>
        <begin position="47"/>
        <end position="65"/>
    </location>
</feature>
<reference evidence="2 3" key="1">
    <citation type="submission" date="2017-05" db="EMBL/GenBank/DDBJ databases">
        <authorList>
            <person name="Varghese N."/>
            <person name="Submissions S."/>
        </authorList>
    </citation>
    <scope>NUCLEOTIDE SEQUENCE [LARGE SCALE GENOMIC DNA]</scope>
    <source>
        <strain evidence="2 3">DSM 29734</strain>
    </source>
</reference>
<keyword evidence="1" id="KW-1133">Transmembrane helix</keyword>
<keyword evidence="1" id="KW-0472">Membrane</keyword>
<dbReference type="EMBL" id="FXTY01000003">
    <property type="protein sequence ID" value="SMP19851.1"/>
    <property type="molecule type" value="Genomic_DNA"/>
</dbReference>
<organism evidence="2 3">
    <name type="scientific">Shimia sagamensis</name>
    <dbReference type="NCBI Taxonomy" id="1566352"/>
    <lineage>
        <taxon>Bacteria</taxon>
        <taxon>Pseudomonadati</taxon>
        <taxon>Pseudomonadota</taxon>
        <taxon>Alphaproteobacteria</taxon>
        <taxon>Rhodobacterales</taxon>
        <taxon>Roseobacteraceae</taxon>
    </lineage>
</organism>
<dbReference type="RefSeq" id="WP_283425881.1">
    <property type="nucleotide sequence ID" value="NZ_FXTY01000003.1"/>
</dbReference>
<gene>
    <name evidence="2" type="ORF">SAMN06265373_103458</name>
</gene>
<feature type="transmembrane region" description="Helical" evidence="1">
    <location>
        <begin position="23"/>
        <end position="41"/>
    </location>
</feature>
<evidence type="ECO:0000313" key="3">
    <source>
        <dbReference type="Proteomes" id="UP001157961"/>
    </source>
</evidence>
<evidence type="ECO:0000313" key="2">
    <source>
        <dbReference type="EMBL" id="SMP19851.1"/>
    </source>
</evidence>
<protein>
    <submittedName>
        <fullName evidence="2">Uncharacterized protein</fullName>
    </submittedName>
</protein>
<keyword evidence="1" id="KW-0812">Transmembrane</keyword>
<accession>A0ABY1NW19</accession>
<evidence type="ECO:0000256" key="1">
    <source>
        <dbReference type="SAM" id="Phobius"/>
    </source>
</evidence>
<keyword evidence="3" id="KW-1185">Reference proteome</keyword>